<dbReference type="Proteomes" id="UP000006765">
    <property type="component" value="Unassembled WGS sequence"/>
</dbReference>
<feature type="transmembrane region" description="Helical" evidence="2">
    <location>
        <begin position="415"/>
        <end position="439"/>
    </location>
</feature>
<organism evidence="3 4">
    <name type="scientific">Oceaniovalibus guishaninsula JLT2003</name>
    <dbReference type="NCBI Taxonomy" id="1231392"/>
    <lineage>
        <taxon>Bacteria</taxon>
        <taxon>Pseudomonadati</taxon>
        <taxon>Pseudomonadota</taxon>
        <taxon>Alphaproteobacteria</taxon>
        <taxon>Rhodobacterales</taxon>
        <taxon>Roseobacteraceae</taxon>
        <taxon>Oceaniovalibus</taxon>
    </lineage>
</organism>
<name>K2HD86_9RHOB</name>
<proteinExistence type="predicted"/>
<dbReference type="AlphaFoldDB" id="K2HD86"/>
<keyword evidence="4" id="KW-1185">Reference proteome</keyword>
<dbReference type="EMBL" id="AMGO01000021">
    <property type="protein sequence ID" value="EKE44527.1"/>
    <property type="molecule type" value="Genomic_DNA"/>
</dbReference>
<keyword evidence="2" id="KW-0472">Membrane</keyword>
<evidence type="ECO:0000256" key="1">
    <source>
        <dbReference type="SAM" id="MobiDB-lite"/>
    </source>
</evidence>
<comment type="caution">
    <text evidence="3">The sequence shown here is derived from an EMBL/GenBank/DDBJ whole genome shotgun (WGS) entry which is preliminary data.</text>
</comment>
<dbReference type="InterPro" id="IPR050445">
    <property type="entry name" value="Bact_polysacc_biosynth/exp"/>
</dbReference>
<evidence type="ECO:0000313" key="3">
    <source>
        <dbReference type="EMBL" id="EKE44527.1"/>
    </source>
</evidence>
<keyword evidence="2" id="KW-0812">Transmembrane</keyword>
<dbReference type="eggNOG" id="COG3524">
    <property type="taxonomic scope" value="Bacteria"/>
</dbReference>
<accession>K2HD86</accession>
<dbReference type="PANTHER" id="PTHR32309:SF13">
    <property type="entry name" value="FERRIC ENTEROBACTIN TRANSPORT PROTEIN FEPE"/>
    <property type="match status" value="1"/>
</dbReference>
<feature type="transmembrane region" description="Helical" evidence="2">
    <location>
        <begin position="81"/>
        <end position="104"/>
    </location>
</feature>
<evidence type="ECO:0000313" key="4">
    <source>
        <dbReference type="Proteomes" id="UP000006765"/>
    </source>
</evidence>
<sequence>MRPVPSGKGAPPLRAVPSSPDAAAGAEAAPEKPKAAPKPKPQPAEAEPKRKKPARPDPNETVTVVEVTPMARSARMQRRHWGVLASFVVIVLLPLAVAAFYLWAVAEDQYGSTVGFTVRREEGGAAADLLGGLTQLSGTGSSDSDILYEFIQSASLVSRVDDELNLRAAYSAPYPSDPYFALRPDATMAELTAYWDSRIVQISYDKASGLIELRVLAFDPQTAQAVAQAILEQSQRLINDLNLQARRDTIAFAERDLETALERLKAAREALTLFRTRTQIVDPSADIQGRMGVINNLQQQLAATLVEYDLLLTTAAPSDPRVQQTRQRIDVIRERIVQERDTFSSADASAAGDDYPSLIAEYEGLSVDREYAEESYRAALQALDVARSNAVRQSRYLTAYVEPTLPQTAEYPRRWSMLGLAALFLTLAWAIMALVYYSIRDSR</sequence>
<protein>
    <submittedName>
        <fullName evidence="3">Putative polysaccharide export-assoiated protein</fullName>
    </submittedName>
</protein>
<keyword evidence="2" id="KW-1133">Transmembrane helix</keyword>
<evidence type="ECO:0000256" key="2">
    <source>
        <dbReference type="SAM" id="Phobius"/>
    </source>
</evidence>
<dbReference type="STRING" id="1231392.OCGS_1365"/>
<dbReference type="PANTHER" id="PTHR32309">
    <property type="entry name" value="TYROSINE-PROTEIN KINASE"/>
    <property type="match status" value="1"/>
</dbReference>
<gene>
    <name evidence="3" type="ORF">OCGS_1365</name>
</gene>
<dbReference type="GO" id="GO:0005886">
    <property type="term" value="C:plasma membrane"/>
    <property type="evidence" value="ECO:0007669"/>
    <property type="project" value="TreeGrafter"/>
</dbReference>
<dbReference type="GO" id="GO:0004713">
    <property type="term" value="F:protein tyrosine kinase activity"/>
    <property type="evidence" value="ECO:0007669"/>
    <property type="project" value="TreeGrafter"/>
</dbReference>
<feature type="region of interest" description="Disordered" evidence="1">
    <location>
        <begin position="1"/>
        <end position="63"/>
    </location>
</feature>
<reference evidence="3 4" key="1">
    <citation type="journal article" date="2012" name="J. Bacteriol.">
        <title>Draft Genome Sequence of Oceaniovalibus guishaninsula JLT2003T.</title>
        <authorList>
            <person name="Tang K."/>
            <person name="Liu K."/>
            <person name="Jiao N."/>
        </authorList>
    </citation>
    <scope>NUCLEOTIDE SEQUENCE [LARGE SCALE GENOMIC DNA]</scope>
    <source>
        <strain evidence="3 4">JLT2003</strain>
    </source>
</reference>
<dbReference type="PATRIC" id="fig|1231392.3.peg.1369"/>